<keyword evidence="2" id="KW-1185">Reference proteome</keyword>
<protein>
    <submittedName>
        <fullName evidence="1">Tetratricopeptide repeat protein</fullName>
    </submittedName>
</protein>
<comment type="caution">
    <text evidence="1">The sequence shown here is derived from an EMBL/GenBank/DDBJ whole genome shotgun (WGS) entry which is preliminary data.</text>
</comment>
<dbReference type="Gene3D" id="3.40.30.10">
    <property type="entry name" value="Glutaredoxin"/>
    <property type="match status" value="1"/>
</dbReference>
<dbReference type="AlphaFoldDB" id="A0AAW7M6Q5"/>
<accession>A0AAW7M6Q5</accession>
<dbReference type="Proteomes" id="UP001172737">
    <property type="component" value="Unassembled WGS sequence"/>
</dbReference>
<name>A0AAW7M6Q5_9MICO</name>
<sequence>MSETPLPLRGAVDLAALAAQSKREESGLATVDEAGLQALAEQSLQAPVIIAFVSSRVPASDQVATQLDRLARSQGGISVAACDVDAEPAIAQAFQISTVPAAVALIGARPAPLFQGAATAEQLEQLVGQVAQVAQQAGLGGGAAAEQPAAPEEPPLPPLIQEAYDAVERGDLAAAEAAFDKALTENPKDEEARAGRAQVRLMARSRTADLGAVRAAAAAAPDDVDAQLAVADMDVLGGQVEDAFVRLIDVVRVTAGDDRDRVRARLLELFDVVGGQDPRVLRARQTLASALY</sequence>
<dbReference type="SUPFAM" id="SSF52833">
    <property type="entry name" value="Thioredoxin-like"/>
    <property type="match status" value="1"/>
</dbReference>
<organism evidence="1 2">
    <name type="scientific">Demequina lignilytica</name>
    <dbReference type="NCBI Taxonomy" id="3051663"/>
    <lineage>
        <taxon>Bacteria</taxon>
        <taxon>Bacillati</taxon>
        <taxon>Actinomycetota</taxon>
        <taxon>Actinomycetes</taxon>
        <taxon>Micrococcales</taxon>
        <taxon>Demequinaceae</taxon>
        <taxon>Demequina</taxon>
    </lineage>
</organism>
<dbReference type="Pfam" id="PF14561">
    <property type="entry name" value="TPR_20"/>
    <property type="match status" value="1"/>
</dbReference>
<proteinExistence type="predicted"/>
<dbReference type="SUPFAM" id="SSF48452">
    <property type="entry name" value="TPR-like"/>
    <property type="match status" value="1"/>
</dbReference>
<dbReference type="EMBL" id="JAUHPX010000010">
    <property type="protein sequence ID" value="MDN4489182.1"/>
    <property type="molecule type" value="Genomic_DNA"/>
</dbReference>
<dbReference type="Gene3D" id="1.25.40.10">
    <property type="entry name" value="Tetratricopeptide repeat domain"/>
    <property type="match status" value="1"/>
</dbReference>
<evidence type="ECO:0000313" key="1">
    <source>
        <dbReference type="EMBL" id="MDN4489182.1"/>
    </source>
</evidence>
<reference evidence="1" key="1">
    <citation type="submission" date="2023-06" db="EMBL/GenBank/DDBJ databases">
        <title>Sysu t00039.</title>
        <authorList>
            <person name="Gao L."/>
            <person name="Fang B.-Z."/>
            <person name="Li W.-J."/>
        </authorList>
    </citation>
    <scope>NUCLEOTIDE SEQUENCE</scope>
    <source>
        <strain evidence="1">SYSU T00039</strain>
    </source>
</reference>
<evidence type="ECO:0000313" key="2">
    <source>
        <dbReference type="Proteomes" id="UP001172737"/>
    </source>
</evidence>
<dbReference type="InterPro" id="IPR011990">
    <property type="entry name" value="TPR-like_helical_dom_sf"/>
</dbReference>
<gene>
    <name evidence="1" type="ORF">QQX10_13490</name>
</gene>
<dbReference type="InterPro" id="IPR036249">
    <property type="entry name" value="Thioredoxin-like_sf"/>
</dbReference>
<dbReference type="RefSeq" id="WP_301121710.1">
    <property type="nucleotide sequence ID" value="NZ_JAUHPX010000010.1"/>
</dbReference>